<keyword evidence="2" id="KW-1185">Reference proteome</keyword>
<organism evidence="1 2">
    <name type="scientific">Pistacia integerrima</name>
    <dbReference type="NCBI Taxonomy" id="434235"/>
    <lineage>
        <taxon>Eukaryota</taxon>
        <taxon>Viridiplantae</taxon>
        <taxon>Streptophyta</taxon>
        <taxon>Embryophyta</taxon>
        <taxon>Tracheophyta</taxon>
        <taxon>Spermatophyta</taxon>
        <taxon>Magnoliopsida</taxon>
        <taxon>eudicotyledons</taxon>
        <taxon>Gunneridae</taxon>
        <taxon>Pentapetalae</taxon>
        <taxon>rosids</taxon>
        <taxon>malvids</taxon>
        <taxon>Sapindales</taxon>
        <taxon>Anacardiaceae</taxon>
        <taxon>Pistacia</taxon>
    </lineage>
</organism>
<sequence>MTSSVIKIDGEELVNPVANLSISDQKEMQRKAENSEMGYGNHSGICAICLDKIVLQETALVKGCEHAYCVSCILQWASYNNTPTCPQCKNPFEFLDLHRSLDGSIRDYMFEESVCLLLRASWFKPLVVEEREVVYDDPEDYYPYEDEEDDLDEVYFSSSSSLRIGNRRWGDNGYVRAGRQEARPVHRPNLQDSGASSSRERKKKEVAKNTPATGRRAKRALKREAADKAAAVKHQEHLVRLGRSVGPSCPQ</sequence>
<protein>
    <submittedName>
        <fullName evidence="1">Uncharacterized protein</fullName>
    </submittedName>
</protein>
<evidence type="ECO:0000313" key="2">
    <source>
        <dbReference type="Proteomes" id="UP001163603"/>
    </source>
</evidence>
<reference evidence="2" key="1">
    <citation type="journal article" date="2023" name="G3 (Bethesda)">
        <title>Genome assembly and association tests identify interacting loci associated with vigor, precocity, and sex in interspecific pistachio rootstocks.</title>
        <authorList>
            <person name="Palmer W."/>
            <person name="Jacygrad E."/>
            <person name="Sagayaradj S."/>
            <person name="Cavanaugh K."/>
            <person name="Han R."/>
            <person name="Bertier L."/>
            <person name="Beede B."/>
            <person name="Kafkas S."/>
            <person name="Golino D."/>
            <person name="Preece J."/>
            <person name="Michelmore R."/>
        </authorList>
    </citation>
    <scope>NUCLEOTIDE SEQUENCE [LARGE SCALE GENOMIC DNA]</scope>
</reference>
<evidence type="ECO:0000313" key="1">
    <source>
        <dbReference type="EMBL" id="KAJ0020382.1"/>
    </source>
</evidence>
<gene>
    <name evidence="1" type="ORF">Pint_30854</name>
</gene>
<dbReference type="EMBL" id="CM047746">
    <property type="protein sequence ID" value="KAJ0020382.1"/>
    <property type="molecule type" value="Genomic_DNA"/>
</dbReference>
<proteinExistence type="predicted"/>
<accession>A0ACC0XPA0</accession>
<comment type="caution">
    <text evidence="1">The sequence shown here is derived from an EMBL/GenBank/DDBJ whole genome shotgun (WGS) entry which is preliminary data.</text>
</comment>
<dbReference type="Proteomes" id="UP001163603">
    <property type="component" value="Chromosome 11"/>
</dbReference>
<name>A0ACC0XPA0_9ROSI</name>